<gene>
    <name evidence="1" type="ORF">LCGC14_1069540</name>
</gene>
<dbReference type="AlphaFoldDB" id="A0A0F9MIP9"/>
<comment type="caution">
    <text evidence="1">The sequence shown here is derived from an EMBL/GenBank/DDBJ whole genome shotgun (WGS) entry which is preliminary data.</text>
</comment>
<dbReference type="EMBL" id="LAZR01004596">
    <property type="protein sequence ID" value="KKN07200.1"/>
    <property type="molecule type" value="Genomic_DNA"/>
</dbReference>
<reference evidence="1" key="1">
    <citation type="journal article" date="2015" name="Nature">
        <title>Complex archaea that bridge the gap between prokaryotes and eukaryotes.</title>
        <authorList>
            <person name="Spang A."/>
            <person name="Saw J.H."/>
            <person name="Jorgensen S.L."/>
            <person name="Zaremba-Niedzwiedzka K."/>
            <person name="Martijn J."/>
            <person name="Lind A.E."/>
            <person name="van Eijk R."/>
            <person name="Schleper C."/>
            <person name="Guy L."/>
            <person name="Ettema T.J."/>
        </authorList>
    </citation>
    <scope>NUCLEOTIDE SEQUENCE</scope>
</reference>
<sequence>MPFNPKGLATAIGSLPHKEPSQACDVILKRIPEIPIWPQLPNTNLKEEMQIQYSEGLPCVVLDEENQRMFFKTSGDITNDLEKFYENYMAENLDYFKISPEFSRGIYEMEKKLAEKDHTPLKYFKNHVTGPITTGLGRVDENKRAIYYNDIFRDVIVKGTEMKARWLLRKFKFLGCDQICFIDEPILSGFGSSTYVSVQRSDVVNYLKEVIEAIHKEDGLAGIHCCGNTEWTILIDAGVDIISFDAYEFGETISYYSDNVKTFLEKGGVLAWGIVPTSEKINQENPESLIKKLNTLVENMANKGIDKNLLWERCLLTPSCGTGSLPVELSEKIFHQLSEVSKLLQK</sequence>
<accession>A0A0F9MIP9</accession>
<evidence type="ECO:0008006" key="2">
    <source>
        <dbReference type="Google" id="ProtNLM"/>
    </source>
</evidence>
<name>A0A0F9MIP9_9ZZZZ</name>
<protein>
    <recommendedName>
        <fullName evidence="2">Cobalamin-independent methionine synthase MetE C-terminal/archaeal domain-containing protein</fullName>
    </recommendedName>
</protein>
<dbReference type="Gene3D" id="3.20.20.210">
    <property type="match status" value="1"/>
</dbReference>
<proteinExistence type="predicted"/>
<dbReference type="InterPro" id="IPR038071">
    <property type="entry name" value="UROD/MetE-like_sf"/>
</dbReference>
<evidence type="ECO:0000313" key="1">
    <source>
        <dbReference type="EMBL" id="KKN07200.1"/>
    </source>
</evidence>
<organism evidence="1">
    <name type="scientific">marine sediment metagenome</name>
    <dbReference type="NCBI Taxonomy" id="412755"/>
    <lineage>
        <taxon>unclassified sequences</taxon>
        <taxon>metagenomes</taxon>
        <taxon>ecological metagenomes</taxon>
    </lineage>
</organism>
<dbReference type="SUPFAM" id="SSF51726">
    <property type="entry name" value="UROD/MetE-like"/>
    <property type="match status" value="1"/>
</dbReference>